<protein>
    <recommendedName>
        <fullName evidence="1">Lipoyl-binding domain-containing protein</fullName>
    </recommendedName>
</protein>
<dbReference type="SUPFAM" id="SSF51230">
    <property type="entry name" value="Single hybrid motif"/>
    <property type="match status" value="1"/>
</dbReference>
<dbReference type="InterPro" id="IPR045257">
    <property type="entry name" value="E2/Pdx1"/>
</dbReference>
<dbReference type="RefSeq" id="WP_154757858.1">
    <property type="nucleotide sequence ID" value="NZ_WMBA01000024.1"/>
</dbReference>
<evidence type="ECO:0000313" key="3">
    <source>
        <dbReference type="Proteomes" id="UP000440096"/>
    </source>
</evidence>
<dbReference type="PROSITE" id="PS50968">
    <property type="entry name" value="BIOTINYL_LIPOYL"/>
    <property type="match status" value="1"/>
</dbReference>
<comment type="caution">
    <text evidence="2">The sequence shown here is derived from an EMBL/GenBank/DDBJ whole genome shotgun (WGS) entry which is preliminary data.</text>
</comment>
<evidence type="ECO:0000259" key="1">
    <source>
        <dbReference type="PROSITE" id="PS50968"/>
    </source>
</evidence>
<dbReference type="EMBL" id="WMBA01000024">
    <property type="protein sequence ID" value="MTD55664.1"/>
    <property type="molecule type" value="Genomic_DNA"/>
</dbReference>
<dbReference type="Gene3D" id="2.40.50.100">
    <property type="match status" value="1"/>
</dbReference>
<dbReference type="InterPro" id="IPR011053">
    <property type="entry name" value="Single_hybrid_motif"/>
</dbReference>
<organism evidence="2 3">
    <name type="scientific">Amycolatopsis pithecellobii</name>
    <dbReference type="NCBI Taxonomy" id="664692"/>
    <lineage>
        <taxon>Bacteria</taxon>
        <taxon>Bacillati</taxon>
        <taxon>Actinomycetota</taxon>
        <taxon>Actinomycetes</taxon>
        <taxon>Pseudonocardiales</taxon>
        <taxon>Pseudonocardiaceae</taxon>
        <taxon>Amycolatopsis</taxon>
    </lineage>
</organism>
<dbReference type="GO" id="GO:0045254">
    <property type="term" value="C:pyruvate dehydrogenase complex"/>
    <property type="evidence" value="ECO:0007669"/>
    <property type="project" value="InterPro"/>
</dbReference>
<dbReference type="PANTHER" id="PTHR23151">
    <property type="entry name" value="DIHYDROLIPOAMIDE ACETYL/SUCCINYL-TRANSFERASE-RELATED"/>
    <property type="match status" value="1"/>
</dbReference>
<dbReference type="Proteomes" id="UP000440096">
    <property type="component" value="Unassembled WGS sequence"/>
</dbReference>
<sequence length="79" mass="8334">MTIPIKLPSFGDMTDGTVLSWLKQVNDPVTEGEPLVLIETAKAEVEVEAPASGILTKIVAEPGETVDIGDDLGAITTRE</sequence>
<evidence type="ECO:0000313" key="2">
    <source>
        <dbReference type="EMBL" id="MTD55664.1"/>
    </source>
</evidence>
<dbReference type="AlphaFoldDB" id="A0A6N7Z568"/>
<accession>A0A6N7Z568</accession>
<dbReference type="Pfam" id="PF00364">
    <property type="entry name" value="Biotin_lipoyl"/>
    <property type="match status" value="1"/>
</dbReference>
<dbReference type="GO" id="GO:0006086">
    <property type="term" value="P:pyruvate decarboxylation to acetyl-CoA"/>
    <property type="evidence" value="ECO:0007669"/>
    <property type="project" value="InterPro"/>
</dbReference>
<name>A0A6N7Z568_9PSEU</name>
<dbReference type="CDD" id="cd06849">
    <property type="entry name" value="lipoyl_domain"/>
    <property type="match status" value="1"/>
</dbReference>
<gene>
    <name evidence="2" type="ORF">GKO32_17005</name>
</gene>
<dbReference type="OrthoDB" id="3681540at2"/>
<feature type="domain" description="Lipoyl-binding" evidence="1">
    <location>
        <begin position="2"/>
        <end position="76"/>
    </location>
</feature>
<dbReference type="PANTHER" id="PTHR23151:SF90">
    <property type="entry name" value="DIHYDROLIPOYLLYSINE-RESIDUE ACETYLTRANSFERASE COMPONENT OF PYRUVATE DEHYDROGENASE COMPLEX, MITOCHONDRIAL-RELATED"/>
    <property type="match status" value="1"/>
</dbReference>
<reference evidence="2 3" key="1">
    <citation type="submission" date="2019-11" db="EMBL/GenBank/DDBJ databases">
        <title>Draft genome of Amycolatopsis RM579.</title>
        <authorList>
            <person name="Duangmal K."/>
            <person name="Mingma R."/>
        </authorList>
    </citation>
    <scope>NUCLEOTIDE SEQUENCE [LARGE SCALE GENOMIC DNA]</scope>
    <source>
        <strain evidence="2 3">RM579</strain>
    </source>
</reference>
<keyword evidence="3" id="KW-1185">Reference proteome</keyword>
<proteinExistence type="predicted"/>
<dbReference type="InterPro" id="IPR000089">
    <property type="entry name" value="Biotin_lipoyl"/>
</dbReference>